<proteinExistence type="predicted"/>
<feature type="compositionally biased region" description="Low complexity" evidence="1">
    <location>
        <begin position="121"/>
        <end position="132"/>
    </location>
</feature>
<accession>A0A7H0HZS5</accession>
<dbReference type="Proteomes" id="UP000516230">
    <property type="component" value="Chromosome"/>
</dbReference>
<evidence type="ECO:0000256" key="1">
    <source>
        <dbReference type="SAM" id="MobiDB-lite"/>
    </source>
</evidence>
<organism evidence="2 3">
    <name type="scientific">Streptomyces genisteinicus</name>
    <dbReference type="NCBI Taxonomy" id="2768068"/>
    <lineage>
        <taxon>Bacteria</taxon>
        <taxon>Bacillati</taxon>
        <taxon>Actinomycetota</taxon>
        <taxon>Actinomycetes</taxon>
        <taxon>Kitasatosporales</taxon>
        <taxon>Streptomycetaceae</taxon>
        <taxon>Streptomyces</taxon>
    </lineage>
</organism>
<evidence type="ECO:0000313" key="2">
    <source>
        <dbReference type="EMBL" id="QNP66041.1"/>
    </source>
</evidence>
<keyword evidence="3" id="KW-1185">Reference proteome</keyword>
<feature type="region of interest" description="Disordered" evidence="1">
    <location>
        <begin position="116"/>
        <end position="145"/>
    </location>
</feature>
<dbReference type="InterPro" id="IPR011051">
    <property type="entry name" value="RmlC_Cupin_sf"/>
</dbReference>
<reference evidence="2 3" key="1">
    <citation type="submission" date="2020-08" db="EMBL/GenBank/DDBJ databases">
        <title>A novel species.</title>
        <authorList>
            <person name="Gao J."/>
        </authorList>
    </citation>
    <scope>NUCLEOTIDE SEQUENCE [LARGE SCALE GENOMIC DNA]</scope>
    <source>
        <strain evidence="2 3">CRPJ-33</strain>
    </source>
</reference>
<evidence type="ECO:0000313" key="3">
    <source>
        <dbReference type="Proteomes" id="UP000516230"/>
    </source>
</evidence>
<protein>
    <submittedName>
        <fullName evidence="2">AraC family ligand binding domain-containing protein</fullName>
    </submittedName>
</protein>
<gene>
    <name evidence="2" type="ORF">IAG43_26030</name>
</gene>
<dbReference type="KEGG" id="sgj:IAG43_26030"/>
<dbReference type="Gene3D" id="2.60.120.10">
    <property type="entry name" value="Jelly Rolls"/>
    <property type="match status" value="1"/>
</dbReference>
<dbReference type="EMBL" id="CP060825">
    <property type="protein sequence ID" value="QNP66041.1"/>
    <property type="molecule type" value="Genomic_DNA"/>
</dbReference>
<dbReference type="RefSeq" id="WP_187743100.1">
    <property type="nucleotide sequence ID" value="NZ_CP060825.1"/>
</dbReference>
<dbReference type="SUPFAM" id="SSF51182">
    <property type="entry name" value="RmlC-like cupins"/>
    <property type="match status" value="1"/>
</dbReference>
<dbReference type="InterPro" id="IPR014710">
    <property type="entry name" value="RmlC-like_jellyroll"/>
</dbReference>
<name>A0A7H0HZS5_9ACTN</name>
<dbReference type="AlphaFoldDB" id="A0A7H0HZS5"/>
<sequence>MAQPPPAVGVLAVVTGLIAAARDDTAGALWRLAPVARQLDANVIRVPPGERVAPHVEPDLDVLLCVLHGSGELTVAGGTDHLEPGGLAWLPRGTERSLVAGPEGLVHLTAHRRRPGLAIGSAPPSAAAAASPSHRRSRAATDGGATDGGEPACLLYRVCSACDRPAESSDARFCARCGTRLPD</sequence>